<feature type="region of interest" description="Disordered" evidence="1">
    <location>
        <begin position="71"/>
        <end position="104"/>
    </location>
</feature>
<feature type="compositionally biased region" description="Polar residues" evidence="1">
    <location>
        <begin position="1"/>
        <end position="10"/>
    </location>
</feature>
<protein>
    <recommendedName>
        <fullName evidence="3">Scaffolding protein</fullName>
    </recommendedName>
</protein>
<feature type="region of interest" description="Disordered" evidence="1">
    <location>
        <begin position="1"/>
        <end position="47"/>
    </location>
</feature>
<name>A0A6J5N4T5_9CAUD</name>
<dbReference type="EMBL" id="LR796591">
    <property type="protein sequence ID" value="CAB4153051.1"/>
    <property type="molecule type" value="Genomic_DNA"/>
</dbReference>
<gene>
    <name evidence="2" type="ORF">UFOVP602_37</name>
</gene>
<feature type="compositionally biased region" description="Acidic residues" evidence="1">
    <location>
        <begin position="32"/>
        <end position="47"/>
    </location>
</feature>
<accession>A0A6J5N4T5</accession>
<evidence type="ECO:0008006" key="3">
    <source>
        <dbReference type="Google" id="ProtNLM"/>
    </source>
</evidence>
<evidence type="ECO:0000256" key="1">
    <source>
        <dbReference type="SAM" id="MobiDB-lite"/>
    </source>
</evidence>
<feature type="region of interest" description="Disordered" evidence="1">
    <location>
        <begin position="127"/>
        <end position="146"/>
    </location>
</feature>
<organism evidence="2">
    <name type="scientific">uncultured Caudovirales phage</name>
    <dbReference type="NCBI Taxonomy" id="2100421"/>
    <lineage>
        <taxon>Viruses</taxon>
        <taxon>Duplodnaviria</taxon>
        <taxon>Heunggongvirae</taxon>
        <taxon>Uroviricota</taxon>
        <taxon>Caudoviricetes</taxon>
        <taxon>Peduoviridae</taxon>
        <taxon>Maltschvirus</taxon>
        <taxon>Maltschvirus maltsch</taxon>
    </lineage>
</organism>
<feature type="region of interest" description="Disordered" evidence="1">
    <location>
        <begin position="235"/>
        <end position="265"/>
    </location>
</feature>
<reference evidence="2" key="1">
    <citation type="submission" date="2020-04" db="EMBL/GenBank/DDBJ databases">
        <authorList>
            <person name="Chiriac C."/>
            <person name="Salcher M."/>
            <person name="Ghai R."/>
            <person name="Kavagutti S V."/>
        </authorList>
    </citation>
    <scope>NUCLEOTIDE SEQUENCE</scope>
</reference>
<feature type="compositionally biased region" description="Low complexity" evidence="1">
    <location>
        <begin position="71"/>
        <end position="96"/>
    </location>
</feature>
<proteinExistence type="predicted"/>
<sequence>MSDTVEQVTESPDVPDEVVQTQPSTSEHEENVEQTESDDEEGEEEEQLVIKRAKYNRLQRDLRIARSQAAYAERLQQQAAQERQPQYQPQNAQNQAVSEIDPAKYNSVEEYTAAVVKRTQEITKAEARQEFEREQSQNQSQREAKALIDSFQKKAAKVSRDIPDAVEAFEHLDTLARAGRFADGVGRALLESDLSPQIMSALYNDPDLLDKVMDKPLATAMKEIWKLEVRLESQPKAEPAKLRPTGALKGGYQKPRDLNDPNMSMDEFSKKFDTEFLHKKRR</sequence>
<evidence type="ECO:0000313" key="2">
    <source>
        <dbReference type="EMBL" id="CAB4153051.1"/>
    </source>
</evidence>